<gene>
    <name evidence="6" type="ORF">CHU93_00150</name>
</gene>
<dbReference type="GO" id="GO:0000976">
    <property type="term" value="F:transcription cis-regulatory region binding"/>
    <property type="evidence" value="ECO:0007669"/>
    <property type="project" value="TreeGrafter"/>
</dbReference>
<dbReference type="InterPro" id="IPR039420">
    <property type="entry name" value="WalR-like"/>
</dbReference>
<dbReference type="CDD" id="cd17574">
    <property type="entry name" value="REC_OmpR"/>
    <property type="match status" value="1"/>
</dbReference>
<accession>A0A255Z968</accession>
<dbReference type="PANTHER" id="PTHR48111">
    <property type="entry name" value="REGULATOR OF RPOS"/>
    <property type="match status" value="1"/>
</dbReference>
<dbReference type="PROSITE" id="PS51755">
    <property type="entry name" value="OMPR_PHOB"/>
    <property type="match status" value="1"/>
</dbReference>
<dbReference type="CDD" id="cd00383">
    <property type="entry name" value="trans_reg_C"/>
    <property type="match status" value="1"/>
</dbReference>
<dbReference type="EMBL" id="NOXT01000012">
    <property type="protein sequence ID" value="OYQ38008.1"/>
    <property type="molecule type" value="Genomic_DNA"/>
</dbReference>
<evidence type="ECO:0000259" key="5">
    <source>
        <dbReference type="PROSITE" id="PS51755"/>
    </source>
</evidence>
<keyword evidence="2" id="KW-0597">Phosphoprotein</keyword>
<feature type="DNA-binding region" description="OmpR/PhoB-type" evidence="3">
    <location>
        <begin position="131"/>
        <end position="229"/>
    </location>
</feature>
<dbReference type="PANTHER" id="PTHR48111:SF59">
    <property type="entry name" value="TRANSCRIPTIONAL REGULATORY PROTEIN BAER"/>
    <property type="match status" value="1"/>
</dbReference>
<dbReference type="GO" id="GO:0000156">
    <property type="term" value="F:phosphorelay response regulator activity"/>
    <property type="evidence" value="ECO:0007669"/>
    <property type="project" value="TreeGrafter"/>
</dbReference>
<comment type="caution">
    <text evidence="6">The sequence shown here is derived from an EMBL/GenBank/DDBJ whole genome shotgun (WGS) entry which is preliminary data.</text>
</comment>
<feature type="domain" description="OmpR/PhoB-type" evidence="5">
    <location>
        <begin position="131"/>
        <end position="229"/>
    </location>
</feature>
<dbReference type="InterPro" id="IPR001867">
    <property type="entry name" value="OmpR/PhoB-type_DNA-bd"/>
</dbReference>
<dbReference type="InterPro" id="IPR011006">
    <property type="entry name" value="CheY-like_superfamily"/>
</dbReference>
<keyword evidence="7" id="KW-1185">Reference proteome</keyword>
<protein>
    <recommendedName>
        <fullName evidence="8">DNA-binding response regulator</fullName>
    </recommendedName>
</protein>
<evidence type="ECO:0000313" key="7">
    <source>
        <dbReference type="Proteomes" id="UP000216991"/>
    </source>
</evidence>
<dbReference type="SUPFAM" id="SSF52172">
    <property type="entry name" value="CheY-like"/>
    <property type="match status" value="1"/>
</dbReference>
<keyword evidence="1 3" id="KW-0238">DNA-binding</keyword>
<feature type="modified residue" description="4-aspartylphosphate" evidence="2">
    <location>
        <position position="58"/>
    </location>
</feature>
<dbReference type="PROSITE" id="PS50110">
    <property type="entry name" value="RESPONSE_REGULATORY"/>
    <property type="match status" value="1"/>
</dbReference>
<dbReference type="InterPro" id="IPR001789">
    <property type="entry name" value="Sig_transdc_resp-reg_receiver"/>
</dbReference>
<dbReference type="GO" id="GO:0006355">
    <property type="term" value="P:regulation of DNA-templated transcription"/>
    <property type="evidence" value="ECO:0007669"/>
    <property type="project" value="InterPro"/>
</dbReference>
<dbReference type="InterPro" id="IPR036388">
    <property type="entry name" value="WH-like_DNA-bd_sf"/>
</dbReference>
<dbReference type="GO" id="GO:0005829">
    <property type="term" value="C:cytosol"/>
    <property type="evidence" value="ECO:0007669"/>
    <property type="project" value="TreeGrafter"/>
</dbReference>
<dbReference type="GO" id="GO:0032993">
    <property type="term" value="C:protein-DNA complex"/>
    <property type="evidence" value="ECO:0007669"/>
    <property type="project" value="TreeGrafter"/>
</dbReference>
<organism evidence="6 7">
    <name type="scientific">Sandarakinorhabdus cyanobacteriorum</name>
    <dbReference type="NCBI Taxonomy" id="1981098"/>
    <lineage>
        <taxon>Bacteria</taxon>
        <taxon>Pseudomonadati</taxon>
        <taxon>Pseudomonadota</taxon>
        <taxon>Alphaproteobacteria</taxon>
        <taxon>Sphingomonadales</taxon>
        <taxon>Sphingosinicellaceae</taxon>
        <taxon>Sandarakinorhabdus</taxon>
    </lineage>
</organism>
<name>A0A255Z968_9SPHN</name>
<evidence type="ECO:0000313" key="6">
    <source>
        <dbReference type="EMBL" id="OYQ38008.1"/>
    </source>
</evidence>
<dbReference type="AlphaFoldDB" id="A0A255Z968"/>
<dbReference type="OrthoDB" id="9801602at2"/>
<evidence type="ECO:0008006" key="8">
    <source>
        <dbReference type="Google" id="ProtNLM"/>
    </source>
</evidence>
<evidence type="ECO:0000256" key="2">
    <source>
        <dbReference type="PROSITE-ProRule" id="PRU00169"/>
    </source>
</evidence>
<dbReference type="Pfam" id="PF00486">
    <property type="entry name" value="Trans_reg_C"/>
    <property type="match status" value="1"/>
</dbReference>
<dbReference type="Gene3D" id="6.10.250.690">
    <property type="match status" value="1"/>
</dbReference>
<dbReference type="Proteomes" id="UP000216991">
    <property type="component" value="Unassembled WGS sequence"/>
</dbReference>
<dbReference type="Pfam" id="PF00072">
    <property type="entry name" value="Response_reg"/>
    <property type="match status" value="1"/>
</dbReference>
<dbReference type="SMART" id="SM00448">
    <property type="entry name" value="REC"/>
    <property type="match status" value="1"/>
</dbReference>
<reference evidence="6 7" key="1">
    <citation type="submission" date="2017-07" db="EMBL/GenBank/DDBJ databases">
        <title>Sandarakinorhabdus cyanobacteriorum sp. nov., a novel bacterium isolated from cyanobacterial aggregates in a eutrophic lake.</title>
        <authorList>
            <person name="Cai H."/>
        </authorList>
    </citation>
    <scope>NUCLEOTIDE SEQUENCE [LARGE SCALE GENOMIC DNA]</scope>
    <source>
        <strain evidence="6 7">TH057</strain>
    </source>
</reference>
<dbReference type="Gene3D" id="3.40.50.2300">
    <property type="match status" value="1"/>
</dbReference>
<dbReference type="SMART" id="SM00862">
    <property type="entry name" value="Trans_reg_C"/>
    <property type="match status" value="1"/>
</dbReference>
<evidence type="ECO:0000256" key="3">
    <source>
        <dbReference type="PROSITE-ProRule" id="PRU01091"/>
    </source>
</evidence>
<proteinExistence type="predicted"/>
<evidence type="ECO:0000256" key="1">
    <source>
        <dbReference type="ARBA" id="ARBA00023125"/>
    </source>
</evidence>
<evidence type="ECO:0000259" key="4">
    <source>
        <dbReference type="PROSITE" id="PS50110"/>
    </source>
</evidence>
<sequence length="231" mass="25449">MGQALSGYRVLIVEDEPEIAEILATFLEREDARCLVLRDGIEVRDAVWRWHPQLVLLDMKMPKRSGWSVLADLRETHPDLPVMVISALGDDVDKLSGFRLGCDDYVVKPFNPLEIVARAGVLLRRGSVAAPPVATGQGGLRIDRGGFRAFYDDHLLDLTRVEFLLLDALVQVQGRVVSRGFLIDSALGSDAYDRSVDPHISRLRQKLAAVAGPRIGIAAVRGEGYRLDVLG</sequence>
<feature type="domain" description="Response regulatory" evidence="4">
    <location>
        <begin position="9"/>
        <end position="123"/>
    </location>
</feature>
<dbReference type="Gene3D" id="1.10.10.10">
    <property type="entry name" value="Winged helix-like DNA-binding domain superfamily/Winged helix DNA-binding domain"/>
    <property type="match status" value="1"/>
</dbReference>